<dbReference type="SMART" id="SM00387">
    <property type="entry name" value="HATPase_c"/>
    <property type="match status" value="1"/>
</dbReference>
<dbReference type="Pfam" id="PF02518">
    <property type="entry name" value="HATPase_c"/>
    <property type="match status" value="1"/>
</dbReference>
<dbReference type="InterPro" id="IPR000014">
    <property type="entry name" value="PAS"/>
</dbReference>
<feature type="transmembrane region" description="Helical" evidence="9">
    <location>
        <begin position="43"/>
        <end position="66"/>
    </location>
</feature>
<keyword evidence="9" id="KW-0472">Membrane</keyword>
<evidence type="ECO:0000256" key="9">
    <source>
        <dbReference type="SAM" id="Phobius"/>
    </source>
</evidence>
<dbReference type="GO" id="GO:0000155">
    <property type="term" value="F:phosphorelay sensor kinase activity"/>
    <property type="evidence" value="ECO:0007669"/>
    <property type="project" value="InterPro"/>
</dbReference>
<sequence length="567" mass="64956">MKKINEGDFKNLYNKLKFAITFRVLAFSLIVLSYVLLNYKDIIRYSVFIYFFTAFVISITIIYYVILFFFRKKDNYKFLVFFGFFQLSLDFIVISLIIILSSGLNDKFIFLYYLLILIAGFIFLKSGVLIYGIASSLAIGVSADLHYYFDIGSHYYFLYNPDKLLFVTSTNILGVLIFTWVFYRFSGELGNLSNKIIEKDEFIKKSQNFNRELFNSFSQGIIVVDENFNIVFINEAAVKIVNLDSERNFKNKTGILFDFDLKITDIFENFPVNAFLKKEKKDGNRFEINHKNTVLGFAVTEHSVNESRVGNYILLFKDITYIKELEMESRINESLKTAGKFAGWLAHEIRNPLSAINTSAYVLDSGYSSIKESDHKRLINIIKTESDRLNNLVTDFLGLIKTKSTAANRNSENFNLYQLINEIILKYTGGTEVKIHNSVGKEERIYLDKNRIIQIFSNLIQNAVQSVEMSTSYLIKENKKKGIVRIGAKKEKKTEEKNIISITVADNGEGMDDFTLRNAFKPLFSTKENGFGLGLSIVYSVTESLGGNVNIVSRKSVGTLIKIDIPS</sequence>
<evidence type="ECO:0000256" key="3">
    <source>
        <dbReference type="ARBA" id="ARBA00022553"/>
    </source>
</evidence>
<dbReference type="Gene3D" id="3.30.450.20">
    <property type="entry name" value="PAS domain"/>
    <property type="match status" value="1"/>
</dbReference>
<accession>A0A520XFR1</accession>
<keyword evidence="9" id="KW-1133">Transmembrane helix</keyword>
<evidence type="ECO:0000313" key="12">
    <source>
        <dbReference type="EMBL" id="RZV40009.1"/>
    </source>
</evidence>
<proteinExistence type="predicted"/>
<organism evidence="12 13">
    <name type="scientific">Candidatus Acidulodesulfobacterium acidiphilum</name>
    <dbReference type="NCBI Taxonomy" id="2597224"/>
    <lineage>
        <taxon>Bacteria</taxon>
        <taxon>Deltaproteobacteria</taxon>
        <taxon>Candidatus Acidulodesulfobacterales</taxon>
        <taxon>Candidatus Acidulodesulfobacterium</taxon>
    </lineage>
</organism>
<dbReference type="SMART" id="SM00388">
    <property type="entry name" value="HisKA"/>
    <property type="match status" value="1"/>
</dbReference>
<dbReference type="CDD" id="cd00082">
    <property type="entry name" value="HisKA"/>
    <property type="match status" value="1"/>
</dbReference>
<gene>
    <name evidence="12" type="ORF">EVJ48_02215</name>
</gene>
<feature type="domain" description="Histidine kinase" evidence="10">
    <location>
        <begin position="344"/>
        <end position="567"/>
    </location>
</feature>
<protein>
    <recommendedName>
        <fullName evidence="2">histidine kinase</fullName>
        <ecNumber evidence="2">2.7.13.3</ecNumber>
    </recommendedName>
</protein>
<dbReference type="AlphaFoldDB" id="A0A520XFR1"/>
<dbReference type="PANTHER" id="PTHR43065">
    <property type="entry name" value="SENSOR HISTIDINE KINASE"/>
    <property type="match status" value="1"/>
</dbReference>
<keyword evidence="9" id="KW-0812">Transmembrane</keyword>
<keyword evidence="3" id="KW-0597">Phosphoprotein</keyword>
<evidence type="ECO:0000259" key="10">
    <source>
        <dbReference type="PROSITE" id="PS50109"/>
    </source>
</evidence>
<evidence type="ECO:0000256" key="7">
    <source>
        <dbReference type="ARBA" id="ARBA00022840"/>
    </source>
</evidence>
<dbReference type="PROSITE" id="PS50112">
    <property type="entry name" value="PAS"/>
    <property type="match status" value="1"/>
</dbReference>
<keyword evidence="6" id="KW-0418">Kinase</keyword>
<feature type="transmembrane region" description="Helical" evidence="9">
    <location>
        <begin position="108"/>
        <end position="124"/>
    </location>
</feature>
<dbReference type="SUPFAM" id="SSF55785">
    <property type="entry name" value="PYP-like sensor domain (PAS domain)"/>
    <property type="match status" value="1"/>
</dbReference>
<dbReference type="InterPro" id="IPR005467">
    <property type="entry name" value="His_kinase_dom"/>
</dbReference>
<keyword evidence="7" id="KW-0067">ATP-binding</keyword>
<dbReference type="Gene3D" id="1.10.287.130">
    <property type="match status" value="1"/>
</dbReference>
<dbReference type="Proteomes" id="UP000322454">
    <property type="component" value="Unassembled WGS sequence"/>
</dbReference>
<dbReference type="InterPro" id="IPR003661">
    <property type="entry name" value="HisK_dim/P_dom"/>
</dbReference>
<dbReference type="Pfam" id="PF00512">
    <property type="entry name" value="HisKA"/>
    <property type="match status" value="1"/>
</dbReference>
<dbReference type="PANTHER" id="PTHR43065:SF10">
    <property type="entry name" value="PEROXIDE STRESS-ACTIVATED HISTIDINE KINASE MAK3"/>
    <property type="match status" value="1"/>
</dbReference>
<keyword evidence="5" id="KW-0547">Nucleotide-binding</keyword>
<dbReference type="InterPro" id="IPR035965">
    <property type="entry name" value="PAS-like_dom_sf"/>
</dbReference>
<dbReference type="SUPFAM" id="SSF47384">
    <property type="entry name" value="Homodimeric domain of signal transducing histidine kinase"/>
    <property type="match status" value="1"/>
</dbReference>
<name>A0A520XFR1_9DELT</name>
<evidence type="ECO:0000256" key="2">
    <source>
        <dbReference type="ARBA" id="ARBA00012438"/>
    </source>
</evidence>
<dbReference type="GO" id="GO:0005524">
    <property type="term" value="F:ATP binding"/>
    <property type="evidence" value="ECO:0007669"/>
    <property type="project" value="UniProtKB-KW"/>
</dbReference>
<feature type="transmembrane region" description="Helical" evidence="9">
    <location>
        <begin position="20"/>
        <end position="37"/>
    </location>
</feature>
<dbReference type="InterPro" id="IPR036097">
    <property type="entry name" value="HisK_dim/P_sf"/>
</dbReference>
<dbReference type="PRINTS" id="PR00344">
    <property type="entry name" value="BCTRLSENSOR"/>
</dbReference>
<dbReference type="Gene3D" id="3.30.565.10">
    <property type="entry name" value="Histidine kinase-like ATPase, C-terminal domain"/>
    <property type="match status" value="1"/>
</dbReference>
<feature type="transmembrane region" description="Helical" evidence="9">
    <location>
        <begin position="78"/>
        <end position="102"/>
    </location>
</feature>
<dbReference type="SUPFAM" id="SSF55874">
    <property type="entry name" value="ATPase domain of HSP90 chaperone/DNA topoisomerase II/histidine kinase"/>
    <property type="match status" value="1"/>
</dbReference>
<dbReference type="InterPro" id="IPR003594">
    <property type="entry name" value="HATPase_dom"/>
</dbReference>
<feature type="transmembrane region" description="Helical" evidence="9">
    <location>
        <begin position="164"/>
        <end position="183"/>
    </location>
</feature>
<dbReference type="EMBL" id="SHMQ01000004">
    <property type="protein sequence ID" value="RZV40009.1"/>
    <property type="molecule type" value="Genomic_DNA"/>
</dbReference>
<keyword evidence="4" id="KW-0808">Transferase</keyword>
<dbReference type="InterPro" id="IPR036890">
    <property type="entry name" value="HATPase_C_sf"/>
</dbReference>
<evidence type="ECO:0000313" key="13">
    <source>
        <dbReference type="Proteomes" id="UP000322454"/>
    </source>
</evidence>
<evidence type="ECO:0000259" key="11">
    <source>
        <dbReference type="PROSITE" id="PS50112"/>
    </source>
</evidence>
<comment type="catalytic activity">
    <reaction evidence="1">
        <text>ATP + protein L-histidine = ADP + protein N-phospho-L-histidine.</text>
        <dbReference type="EC" id="2.7.13.3"/>
    </reaction>
</comment>
<evidence type="ECO:0000256" key="5">
    <source>
        <dbReference type="ARBA" id="ARBA00022741"/>
    </source>
</evidence>
<evidence type="ECO:0000256" key="1">
    <source>
        <dbReference type="ARBA" id="ARBA00000085"/>
    </source>
</evidence>
<dbReference type="EC" id="2.7.13.3" evidence="2"/>
<reference evidence="12 13" key="1">
    <citation type="submission" date="2019-01" db="EMBL/GenBank/DDBJ databases">
        <title>Insights into ecological role of a new deltaproteobacterial order Candidatus Sinidesulfobacterales (Sva0485) by metagenomics and metatranscriptomics.</title>
        <authorList>
            <person name="Tan S."/>
            <person name="Liu J."/>
            <person name="Fang Y."/>
            <person name="Hedlund B."/>
            <person name="Lian Z.-H."/>
            <person name="Huang L.-Y."/>
            <person name="Li J.-T."/>
            <person name="Huang L.-N."/>
            <person name="Li W.-J."/>
            <person name="Jiang H.-C."/>
            <person name="Dong H.-L."/>
            <person name="Shu W.-S."/>
        </authorList>
    </citation>
    <scope>NUCLEOTIDE SEQUENCE [LARGE SCALE GENOMIC DNA]</scope>
    <source>
        <strain evidence="12">AP4</strain>
    </source>
</reference>
<dbReference type="InterPro" id="IPR004358">
    <property type="entry name" value="Sig_transdc_His_kin-like_C"/>
</dbReference>
<feature type="domain" description="PAS" evidence="11">
    <location>
        <begin position="206"/>
        <end position="246"/>
    </location>
</feature>
<evidence type="ECO:0000256" key="4">
    <source>
        <dbReference type="ARBA" id="ARBA00022679"/>
    </source>
</evidence>
<dbReference type="PROSITE" id="PS50109">
    <property type="entry name" value="HIS_KIN"/>
    <property type="match status" value="1"/>
</dbReference>
<comment type="caution">
    <text evidence="12">The sequence shown here is derived from an EMBL/GenBank/DDBJ whole genome shotgun (WGS) entry which is preliminary data.</text>
</comment>
<evidence type="ECO:0000256" key="8">
    <source>
        <dbReference type="ARBA" id="ARBA00023012"/>
    </source>
</evidence>
<evidence type="ECO:0000256" key="6">
    <source>
        <dbReference type="ARBA" id="ARBA00022777"/>
    </source>
</evidence>
<keyword evidence="8" id="KW-0902">Two-component regulatory system</keyword>